<evidence type="ECO:0000313" key="5">
    <source>
        <dbReference type="Proteomes" id="UP000182624"/>
    </source>
</evidence>
<reference evidence="5" key="1">
    <citation type="submission" date="2016-10" db="EMBL/GenBank/DDBJ databases">
        <authorList>
            <person name="Varghese N."/>
            <person name="Submissions S."/>
        </authorList>
    </citation>
    <scope>NUCLEOTIDE SEQUENCE [LARGE SCALE GENOMIC DNA]</scope>
    <source>
        <strain evidence="5">P18</strain>
    </source>
</reference>
<dbReference type="InterPro" id="IPR002772">
    <property type="entry name" value="Glyco_hydro_3_C"/>
</dbReference>
<keyword evidence="5" id="KW-1185">Reference proteome</keyword>
<dbReference type="GO" id="GO:0005975">
    <property type="term" value="P:carbohydrate metabolic process"/>
    <property type="evidence" value="ECO:0007669"/>
    <property type="project" value="InterPro"/>
</dbReference>
<feature type="domain" description="Glycoside hydrolase family 3 C-terminal" evidence="3">
    <location>
        <begin position="39"/>
        <end position="314"/>
    </location>
</feature>
<proteinExistence type="inferred from homology"/>
<keyword evidence="2 4" id="KW-0378">Hydrolase</keyword>
<dbReference type="SUPFAM" id="SSF52279">
    <property type="entry name" value="Beta-D-glucan exohydrolase, C-terminal domain"/>
    <property type="match status" value="1"/>
</dbReference>
<dbReference type="Gene3D" id="3.40.50.1700">
    <property type="entry name" value="Glycoside hydrolase family 3 C-terminal domain"/>
    <property type="match status" value="1"/>
</dbReference>
<dbReference type="Proteomes" id="UP000182624">
    <property type="component" value="Unassembled WGS sequence"/>
</dbReference>
<dbReference type="InterPro" id="IPR036881">
    <property type="entry name" value="Glyco_hydro_3_C_sf"/>
</dbReference>
<evidence type="ECO:0000313" key="4">
    <source>
        <dbReference type="EMBL" id="SFQ36602.1"/>
    </source>
</evidence>
<organism evidence="4 5">
    <name type="scientific">Butyrivibrio proteoclasticus</name>
    <dbReference type="NCBI Taxonomy" id="43305"/>
    <lineage>
        <taxon>Bacteria</taxon>
        <taxon>Bacillati</taxon>
        <taxon>Bacillota</taxon>
        <taxon>Clostridia</taxon>
        <taxon>Lachnospirales</taxon>
        <taxon>Lachnospiraceae</taxon>
        <taxon>Butyrivibrio</taxon>
    </lineage>
</organism>
<dbReference type="AlphaFoldDB" id="A0A1I5XX93"/>
<dbReference type="PANTHER" id="PTHR42715">
    <property type="entry name" value="BETA-GLUCOSIDASE"/>
    <property type="match status" value="1"/>
</dbReference>
<evidence type="ECO:0000256" key="2">
    <source>
        <dbReference type="ARBA" id="ARBA00022801"/>
    </source>
</evidence>
<name>A0A1I5XX93_9FIRM</name>
<protein>
    <submittedName>
        <fullName evidence="4">Glycosyl hydrolase family 3 C-terminal domain-containing protein</fullName>
    </submittedName>
</protein>
<dbReference type="InterPro" id="IPR050288">
    <property type="entry name" value="Cellulose_deg_GH3"/>
</dbReference>
<dbReference type="GO" id="GO:0004553">
    <property type="term" value="F:hydrolase activity, hydrolyzing O-glycosyl compounds"/>
    <property type="evidence" value="ECO:0007669"/>
    <property type="project" value="InterPro"/>
</dbReference>
<comment type="similarity">
    <text evidence="1">Belongs to the glycosyl hydrolase 3 family.</text>
</comment>
<dbReference type="PANTHER" id="PTHR42715:SF10">
    <property type="entry name" value="BETA-GLUCOSIDASE"/>
    <property type="match status" value="1"/>
</dbReference>
<dbReference type="Pfam" id="PF01915">
    <property type="entry name" value="Glyco_hydro_3_C"/>
    <property type="match status" value="1"/>
</dbReference>
<accession>A0A1I5XX93</accession>
<dbReference type="RefSeq" id="WP_330391857.1">
    <property type="nucleotide sequence ID" value="NZ_FOXO01000038.1"/>
</dbReference>
<dbReference type="EMBL" id="FOXO01000038">
    <property type="protein sequence ID" value="SFQ36602.1"/>
    <property type="molecule type" value="Genomic_DNA"/>
</dbReference>
<sequence>MRKWARLLYQPGIPLYGDTRITGSKEHVAISREAACEGIVLLKNNGTLPLSGKEKVALIGKASVDYVKGGGGSGDVFCKYIHSLYDGIKLKNISVYEPLIRFYKDELDKQYKDGLAPGMTKEVKIPDNLLEGAKSFTDTAIVVLNRFSGEGWDRSSIECNNEYNPWPSETSMPKVSGQIFPDGDFYLTSEEKEMVDTACACFEKVIVVLNIGGIIDLRWAKENPKIDAVLFIGQGGMEGGDAAADVIFGKVNPSGRLADTFAGTLEDYPSTEKFNESFDYVDYNEDIYVGYRYFETIPDADKKVVYPFGYGLSYTDFNIKVVGAAYSDEEIVFTIKVTNT</sequence>
<evidence type="ECO:0000259" key="3">
    <source>
        <dbReference type="Pfam" id="PF01915"/>
    </source>
</evidence>
<evidence type="ECO:0000256" key="1">
    <source>
        <dbReference type="ARBA" id="ARBA00005336"/>
    </source>
</evidence>
<gene>
    <name evidence="4" type="ORF">SAMN04487928_13828</name>
</gene>